<feature type="compositionally biased region" description="Low complexity" evidence="1">
    <location>
        <begin position="38"/>
        <end position="63"/>
    </location>
</feature>
<reference evidence="2" key="1">
    <citation type="journal article" date="2004" name="Nature">
        <title>Genome duplication in the teleost fish Tetraodon nigroviridis reveals the early vertebrate proto-karyotype.</title>
        <authorList>
            <person name="Jaillon O."/>
            <person name="Aury J.-M."/>
            <person name="Brunet F."/>
            <person name="Petit J.-L."/>
            <person name="Stange-Thomann N."/>
            <person name="Mauceli E."/>
            <person name="Bouneau L."/>
            <person name="Fischer C."/>
            <person name="Ozouf-Costaz C."/>
            <person name="Bernot A."/>
            <person name="Nicaud S."/>
            <person name="Jaffe D."/>
            <person name="Fisher S."/>
            <person name="Lutfalla G."/>
            <person name="Dossat C."/>
            <person name="Segurens B."/>
            <person name="Dasilva C."/>
            <person name="Salanoubat M."/>
            <person name="Levy M."/>
            <person name="Boudet N."/>
            <person name="Castellano S."/>
            <person name="Anthouard V."/>
            <person name="Jubin C."/>
            <person name="Castelli V."/>
            <person name="Katinka M."/>
            <person name="Vacherie B."/>
            <person name="Biemont C."/>
            <person name="Skalli Z."/>
            <person name="Cattolico L."/>
            <person name="Poulain J."/>
            <person name="De Berardinis V."/>
            <person name="Cruaud C."/>
            <person name="Duprat S."/>
            <person name="Brottier P."/>
            <person name="Coutanceau J.-P."/>
            <person name="Gouzy J."/>
            <person name="Parra G."/>
            <person name="Lardier G."/>
            <person name="Chapple C."/>
            <person name="McKernan K.J."/>
            <person name="McEwan P."/>
            <person name="Bosak S."/>
            <person name="Kellis M."/>
            <person name="Volff J.-N."/>
            <person name="Guigo R."/>
            <person name="Zody M.C."/>
            <person name="Mesirov J."/>
            <person name="Lindblad-Toh K."/>
            <person name="Birren B."/>
            <person name="Nusbaum C."/>
            <person name="Kahn D."/>
            <person name="Robinson-Rechavi M."/>
            <person name="Laudet V."/>
            <person name="Schachter V."/>
            <person name="Quetier F."/>
            <person name="Saurin W."/>
            <person name="Scarpelli C."/>
            <person name="Wincker P."/>
            <person name="Lander E.S."/>
            <person name="Weissenbach J."/>
            <person name="Roest Crollius H."/>
        </authorList>
    </citation>
    <scope>NUCLEOTIDE SEQUENCE [LARGE SCALE GENOMIC DNA]</scope>
</reference>
<dbReference type="AlphaFoldDB" id="Q4TEJ9"/>
<dbReference type="KEGG" id="tng:GSTEN00002209G001"/>
<feature type="compositionally biased region" description="Basic residues" evidence="1">
    <location>
        <begin position="1"/>
        <end position="10"/>
    </location>
</feature>
<evidence type="ECO:0000256" key="1">
    <source>
        <dbReference type="SAM" id="MobiDB-lite"/>
    </source>
</evidence>
<dbReference type="EMBL" id="CAAE01005323">
    <property type="protein sequence ID" value="CAF88683.1"/>
    <property type="molecule type" value="Genomic_DNA"/>
</dbReference>
<evidence type="ECO:0000313" key="2">
    <source>
        <dbReference type="EMBL" id="CAF88683.1"/>
    </source>
</evidence>
<organism evidence="2">
    <name type="scientific">Tetraodon nigroviridis</name>
    <name type="common">Spotted green pufferfish</name>
    <name type="synonym">Chelonodon nigroviridis</name>
    <dbReference type="NCBI Taxonomy" id="99883"/>
    <lineage>
        <taxon>Eukaryota</taxon>
        <taxon>Metazoa</taxon>
        <taxon>Chordata</taxon>
        <taxon>Craniata</taxon>
        <taxon>Vertebrata</taxon>
        <taxon>Euteleostomi</taxon>
        <taxon>Actinopterygii</taxon>
        <taxon>Neopterygii</taxon>
        <taxon>Teleostei</taxon>
        <taxon>Neoteleostei</taxon>
        <taxon>Acanthomorphata</taxon>
        <taxon>Eupercaria</taxon>
        <taxon>Tetraodontiformes</taxon>
        <taxon>Tetradontoidea</taxon>
        <taxon>Tetraodontidae</taxon>
        <taxon>Tetraodon</taxon>
    </lineage>
</organism>
<protein>
    <submittedName>
        <fullName evidence="2">(spotted green pufferfish) hypothetical protein</fullName>
    </submittedName>
</protein>
<sequence length="153" mass="16464">RPAVRGRPRVSRREPPSPSPKPRTGLRSGRMMGSPGGARPTCSASSAPCCSPGSTNSPCACSAARRRWRRSRSASSPPGTGSFTRTATSGGRRTGPMALMGQKTKQKKSESNVTIRDGWVHPRPIQTLDWALRVMRLLQIFFTAFGAVETGLK</sequence>
<name>Q4TEJ9_TETNG</name>
<gene>
    <name evidence="2" type="ORF">GSTENG00002209001</name>
</gene>
<feature type="region of interest" description="Disordered" evidence="1">
    <location>
        <begin position="1"/>
        <end position="111"/>
    </location>
</feature>
<proteinExistence type="predicted"/>
<feature type="non-terminal residue" evidence="2">
    <location>
        <position position="1"/>
    </location>
</feature>
<reference evidence="2" key="2">
    <citation type="submission" date="2004-02" db="EMBL/GenBank/DDBJ databases">
        <authorList>
            <consortium name="Genoscope"/>
            <consortium name="Whitehead Institute Centre for Genome Research"/>
        </authorList>
    </citation>
    <scope>NUCLEOTIDE SEQUENCE</scope>
</reference>
<comment type="caution">
    <text evidence="2">The sequence shown here is derived from an EMBL/GenBank/DDBJ whole genome shotgun (WGS) entry which is preliminary data.</text>
</comment>
<feature type="compositionally biased region" description="Low complexity" evidence="1">
    <location>
        <begin position="73"/>
        <end position="95"/>
    </location>
</feature>
<accession>Q4TEJ9</accession>